<keyword evidence="2 5" id="KW-0378">Hydrolase</keyword>
<dbReference type="PANTHER" id="PTHR21529:SF4">
    <property type="entry name" value="TPR AND ANKYRIN REPEAT-CONTAINING PROTEIN 1"/>
    <property type="match status" value="1"/>
</dbReference>
<proteinExistence type="predicted"/>
<dbReference type="GO" id="GO:0005524">
    <property type="term" value="F:ATP binding"/>
    <property type="evidence" value="ECO:0007669"/>
    <property type="project" value="UniProtKB-UniRule"/>
</dbReference>
<dbReference type="SUPFAM" id="SSF52540">
    <property type="entry name" value="P-loop containing nucleoside triphosphate hydrolases"/>
    <property type="match status" value="1"/>
</dbReference>
<keyword evidence="1 5" id="KW-0547">Nucleotide-binding</keyword>
<keyword evidence="4 5" id="KW-0067">ATP-binding</keyword>
<evidence type="ECO:0000256" key="2">
    <source>
        <dbReference type="ARBA" id="ARBA00022801"/>
    </source>
</evidence>
<keyword evidence="3 5" id="KW-0347">Helicase</keyword>
<feature type="domain" description="UvrD-like helicase ATP-binding" evidence="6">
    <location>
        <begin position="222"/>
        <end position="600"/>
    </location>
</feature>
<dbReference type="PANTHER" id="PTHR21529">
    <property type="entry name" value="MAMMARY TURMOR VIRUS RECEPTOR HOMOLOG 1, 2 MTVR1, 2"/>
    <property type="match status" value="1"/>
</dbReference>
<comment type="caution">
    <text evidence="7">The sequence shown here is derived from an EMBL/GenBank/DDBJ whole genome shotgun (WGS) entry which is preliminary data.</text>
</comment>
<keyword evidence="8" id="KW-1185">Reference proteome</keyword>
<organism evidence="7 8">
    <name type="scientific">Rhizoctonia solani 123E</name>
    <dbReference type="NCBI Taxonomy" id="1423351"/>
    <lineage>
        <taxon>Eukaryota</taxon>
        <taxon>Fungi</taxon>
        <taxon>Dikarya</taxon>
        <taxon>Basidiomycota</taxon>
        <taxon>Agaricomycotina</taxon>
        <taxon>Agaricomycetes</taxon>
        <taxon>Cantharellales</taxon>
        <taxon>Ceratobasidiaceae</taxon>
        <taxon>Rhizoctonia</taxon>
    </lineage>
</organism>
<accession>A0A074RY96</accession>
<dbReference type="GO" id="GO:0004386">
    <property type="term" value="F:helicase activity"/>
    <property type="evidence" value="ECO:0007669"/>
    <property type="project" value="UniProtKB-UniRule"/>
</dbReference>
<evidence type="ECO:0000313" key="8">
    <source>
        <dbReference type="Proteomes" id="UP000027456"/>
    </source>
</evidence>
<dbReference type="InterPro" id="IPR039904">
    <property type="entry name" value="TRANK1"/>
</dbReference>
<dbReference type="HOGENOM" id="CLU_001378_1_0_1"/>
<gene>
    <name evidence="7" type="ORF">V565_052640</name>
</gene>
<evidence type="ECO:0000256" key="4">
    <source>
        <dbReference type="ARBA" id="ARBA00022840"/>
    </source>
</evidence>
<dbReference type="Proteomes" id="UP000027456">
    <property type="component" value="Unassembled WGS sequence"/>
</dbReference>
<dbReference type="InterPro" id="IPR014016">
    <property type="entry name" value="UvrD-like_ATP-bd"/>
</dbReference>
<protein>
    <submittedName>
        <fullName evidence="7">UvrD-like helicase carboxy-terminal domain protein</fullName>
    </submittedName>
</protein>
<dbReference type="InterPro" id="IPR014017">
    <property type="entry name" value="DNA_helicase_UvrD-like_C"/>
</dbReference>
<dbReference type="GO" id="GO:0016787">
    <property type="term" value="F:hydrolase activity"/>
    <property type="evidence" value="ECO:0007669"/>
    <property type="project" value="UniProtKB-UniRule"/>
</dbReference>
<evidence type="ECO:0000256" key="3">
    <source>
        <dbReference type="ARBA" id="ARBA00022806"/>
    </source>
</evidence>
<dbReference type="EMBL" id="AZST01000132">
    <property type="protein sequence ID" value="KEP51974.1"/>
    <property type="molecule type" value="Genomic_DNA"/>
</dbReference>
<evidence type="ECO:0000313" key="7">
    <source>
        <dbReference type="EMBL" id="KEP51974.1"/>
    </source>
</evidence>
<sequence>MNPSPAGDRWPVGLAPRALRELQKFKRDKNSLDVVWAKIRELSHGKFIPENYKAVHGTTSKIPIYVARLENDLRMIYQIDIISDKTKEFDHQVVKILRIDARAHIDYDLWLRVSSYLFREWDGEYRKRCVLRQSIITPKHAVCFPYKFPHNPSASNSIQPEDAEDNGVDEVLVALGSGKYVAATKSLYNSIIGNQNTAETEEGISTDAAPKTLHSLGRIRLPPDPDPYQYEIINHRGASIVIGRSGTGKTTALIYKMRAIYQSAPSFRQMFVTRSRVLARHVESSFGRLIDSINMESEVAEELGEKPKDLDQALVEFDNEVDLRTDLPSRFSLLNESHFPLFISFDKLCSLIEADIYEEQRDEKREVWSARPMWERKVIGFREFKEVYWPQFKSSLRFGLNPSLVYSEIIGVVKGYSDALGCTNGYLSQDQYLGGAAHKVSAHLDDNLKKQIYSIFGEYRRIKGTRFESDHADRSHYILEKFKEKAPHQSSDAASDELPDEPSHQSSDEVYQLDYLYVDEVQDNLMTDIRMLRRLCGSIDNTYWGGDTAQTIVAGSAFRIKDLGSYIHNEAHDTSGDNWKEFPSRLPPSQFELTVNYRSHEGLVRCAASVVDSLYDLFPESLDRLPRETADDKSVDYLPVILTDTSPDITLFEEFLLNPNSSLGAQQAVLVKSEEIAEQLSARVSEFCPILTIADSKGLEFDDIILYNFFSESDCAEAWDFVHGFPMKTHRNERDSIPPLSLCNELKLLYVALTRAQKRCWIWDHGYVIDAMKKFWKAQGLVTTASIADIITGSSGQNASNSAQWIAKGQEYFANGMYKLAAGCFRRGGDEAASSYRIAMAYYQMSRAKIEILRGDTEESRSKLRDAATELRDCAENAQGQSARHLWFHTAICLELAHDILGSADAFVSAELYERAIRALLDRSYVKRTVKILLEHGHKLESRTREEFLDYCRRYYFEKYALEALSQLFDSLEDKLLYARKHGYWDQLKQFLELHERFDELARLHLDQRAIAKGLDWFLRAYSHHKKASSLNEAAKVVIRYAEWTLPLEGKRSPRVLEQLDVMIDKVSTNQARIHTAPRKALKLYQTIRKSGVKSSMIDDWKKADPEESVRLAWILHTLIQNTDWSTNRLLGGIIVRLNEWGNYNRHEIVSKILQASEPSKIVAAQRLFGFKPASSELYASPYYIVAEGSLVAESAHKYSFATQQNSYQELLVPARWVDKIMKDEFRARLHDRLRKVYSGLIRSGWTSSPVFNPRVVQPSELSKPITRAVTDKGFKNRFNVVNVAIEAYAPVCHISFEAKSSLANPGLVQLWVRRLFDIVYPINGVFEEVPNARVRGGQQSYPGVRTCIEQYLAEATSPSVDLSTLVIVSSVSTQLGPNSDDMDVHPSCEISLGSGNAPSEKCMVDSFFNWADTDGLTVMVLGLRDVLTLSKKPLDAVVMVHLVEMITCELLYHIRATDSESQNGFSGLILPYSWARLLAKRYARSQITRSTSSLDTFVEVLTTLSDELRVPKSGRWWIAGEQLPNKRDVAHILQLRLCWCISLLLVNAQPSEPLGFNDALVYSLIHIAGHIYQVEREPPYRRFNMVVDQKSCLEVLCETLHHETLVKLSHGRETLPTWQERPDILTVGFAEPNRLIDSLQKCLR</sequence>
<evidence type="ECO:0000259" key="6">
    <source>
        <dbReference type="PROSITE" id="PS51198"/>
    </source>
</evidence>
<dbReference type="Pfam" id="PF13361">
    <property type="entry name" value="UvrD_C"/>
    <property type="match status" value="1"/>
</dbReference>
<evidence type="ECO:0000256" key="5">
    <source>
        <dbReference type="PROSITE-ProRule" id="PRU00560"/>
    </source>
</evidence>
<dbReference type="PROSITE" id="PS51198">
    <property type="entry name" value="UVRD_HELICASE_ATP_BIND"/>
    <property type="match status" value="1"/>
</dbReference>
<dbReference type="InterPro" id="IPR027417">
    <property type="entry name" value="P-loop_NTPase"/>
</dbReference>
<feature type="binding site" evidence="5">
    <location>
        <begin position="243"/>
        <end position="250"/>
    </location>
    <ligand>
        <name>ATP</name>
        <dbReference type="ChEBI" id="CHEBI:30616"/>
    </ligand>
</feature>
<dbReference type="Gene3D" id="3.40.50.300">
    <property type="entry name" value="P-loop containing nucleotide triphosphate hydrolases"/>
    <property type="match status" value="2"/>
</dbReference>
<evidence type="ECO:0000256" key="1">
    <source>
        <dbReference type="ARBA" id="ARBA00022741"/>
    </source>
</evidence>
<reference evidence="7 8" key="1">
    <citation type="submission" date="2013-12" db="EMBL/GenBank/DDBJ databases">
        <authorList>
            <person name="Cubeta M."/>
            <person name="Pakala S."/>
            <person name="Fedorova N."/>
            <person name="Thomas E."/>
            <person name="Dean R."/>
            <person name="Jabaji S."/>
            <person name="Neate S."/>
            <person name="Toda T."/>
            <person name="Tavantzis S."/>
            <person name="Vilgalys R."/>
            <person name="Bharathan N."/>
            <person name="Pakala S."/>
            <person name="Losada L.S."/>
            <person name="Zafar N."/>
            <person name="Nierman W."/>
        </authorList>
    </citation>
    <scope>NUCLEOTIDE SEQUENCE [LARGE SCALE GENOMIC DNA]</scope>
    <source>
        <strain evidence="7 8">123E</strain>
    </source>
</reference>
<name>A0A074RY96_9AGAM</name>
<dbReference type="OrthoDB" id="3156807at2759"/>